<dbReference type="SUPFAM" id="SSF143120">
    <property type="entry name" value="YefM-like"/>
    <property type="match status" value="1"/>
</dbReference>
<protein>
    <recommendedName>
        <fullName evidence="2">Antitoxin</fullName>
    </recommendedName>
</protein>
<reference evidence="4 5" key="1">
    <citation type="journal article" date="2009" name="Stand. Genomic Sci.">
        <title>Complete genome sequence of Kytococcus sedentarius type strain (541).</title>
        <authorList>
            <person name="Sims D."/>
            <person name="Brettin T."/>
            <person name="Detter J.C."/>
            <person name="Han C."/>
            <person name="Lapidus A."/>
            <person name="Copeland A."/>
            <person name="Glavina Del Rio T."/>
            <person name="Nolan M."/>
            <person name="Chen F."/>
            <person name="Lucas S."/>
            <person name="Tice H."/>
            <person name="Cheng J.F."/>
            <person name="Bruce D."/>
            <person name="Goodwin L."/>
            <person name="Pitluck S."/>
            <person name="Ovchinnikova G."/>
            <person name="Pati A."/>
            <person name="Ivanova N."/>
            <person name="Mavrommatis K."/>
            <person name="Chen A."/>
            <person name="Palaniappan K."/>
            <person name="D'haeseleer P."/>
            <person name="Chain P."/>
            <person name="Bristow J."/>
            <person name="Eisen J.A."/>
            <person name="Markowitz V."/>
            <person name="Hugenholtz P."/>
            <person name="Schneider S."/>
            <person name="Goker M."/>
            <person name="Pukall R."/>
            <person name="Kyrpides N.C."/>
            <person name="Klenk H.P."/>
        </authorList>
    </citation>
    <scope>NUCLEOTIDE SEQUENCE [LARGE SCALE GENOMIC DNA]</scope>
    <source>
        <strain evidence="5">ATCC 14392 / DSM 20547 / JCM 11482 / CCUG 33030 / NBRC 15357 / NCTC 11040 / CCM 314 / 541</strain>
    </source>
</reference>
<feature type="region of interest" description="Disordered" evidence="3">
    <location>
        <begin position="51"/>
        <end position="80"/>
    </location>
</feature>
<comment type="similarity">
    <text evidence="1 2">Belongs to the phD/YefM antitoxin family.</text>
</comment>
<dbReference type="RefSeq" id="WP_015779475.1">
    <property type="nucleotide sequence ID" value="NC_013169.1"/>
</dbReference>
<organism evidence="4 5">
    <name type="scientific">Kytococcus sedentarius (strain ATCC 14392 / DSM 20547 / JCM 11482 / CCUG 33030 / NBRC 15357 / NCTC 11040 / CCM 314 / 541)</name>
    <name type="common">Micrococcus sedentarius</name>
    <dbReference type="NCBI Taxonomy" id="478801"/>
    <lineage>
        <taxon>Bacteria</taxon>
        <taxon>Bacillati</taxon>
        <taxon>Actinomycetota</taxon>
        <taxon>Actinomycetes</taxon>
        <taxon>Micrococcales</taxon>
        <taxon>Kytococcaceae</taxon>
        <taxon>Kytococcus</taxon>
    </lineage>
</organism>
<keyword evidence="5" id="KW-1185">Reference proteome</keyword>
<accession>C7NI23</accession>
<dbReference type="Pfam" id="PF02604">
    <property type="entry name" value="PhdYeFM_antitox"/>
    <property type="match status" value="1"/>
</dbReference>
<comment type="function">
    <text evidence="2">Antitoxin component of a type II toxin-antitoxin (TA) system.</text>
</comment>
<dbReference type="Proteomes" id="UP000006666">
    <property type="component" value="Chromosome"/>
</dbReference>
<dbReference type="eggNOG" id="COG2161">
    <property type="taxonomic scope" value="Bacteria"/>
</dbReference>
<dbReference type="Gene3D" id="3.40.1620.10">
    <property type="entry name" value="YefM-like domain"/>
    <property type="match status" value="1"/>
</dbReference>
<evidence type="ECO:0000313" key="4">
    <source>
        <dbReference type="EMBL" id="ACV06530.1"/>
    </source>
</evidence>
<evidence type="ECO:0000256" key="2">
    <source>
        <dbReference type="RuleBase" id="RU362080"/>
    </source>
</evidence>
<evidence type="ECO:0000256" key="1">
    <source>
        <dbReference type="ARBA" id="ARBA00009981"/>
    </source>
</evidence>
<dbReference type="HOGENOM" id="CLU_155837_2_0_11"/>
<gene>
    <name evidence="4" type="ordered locus">Ksed_15090</name>
</gene>
<dbReference type="InterPro" id="IPR036165">
    <property type="entry name" value="YefM-like_sf"/>
</dbReference>
<feature type="compositionally biased region" description="Polar residues" evidence="3">
    <location>
        <begin position="51"/>
        <end position="65"/>
    </location>
</feature>
<dbReference type="EMBL" id="CP001686">
    <property type="protein sequence ID" value="ACV06530.1"/>
    <property type="molecule type" value="Genomic_DNA"/>
</dbReference>
<sequence>MTAVPATRALTEMERLIHQVIAESDPVTIVGDRGSAVLVSEDDWRAIQETIDPTSTPGTSASIQETRADGVGTGAEEPNT</sequence>
<evidence type="ECO:0000256" key="3">
    <source>
        <dbReference type="SAM" id="MobiDB-lite"/>
    </source>
</evidence>
<evidence type="ECO:0000313" key="5">
    <source>
        <dbReference type="Proteomes" id="UP000006666"/>
    </source>
</evidence>
<name>C7NI23_KYTSD</name>
<dbReference type="AlphaFoldDB" id="C7NI23"/>
<dbReference type="KEGG" id="kse:Ksed_15090"/>
<dbReference type="InterPro" id="IPR006442">
    <property type="entry name" value="Antitoxin_Phd/YefM"/>
</dbReference>
<proteinExistence type="inferred from homology"/>
<dbReference type="STRING" id="478801.Ksed_15090"/>